<keyword evidence="1" id="KW-1185">Reference proteome</keyword>
<dbReference type="GeneID" id="105043941"/>
<evidence type="ECO:0000313" key="2">
    <source>
        <dbReference type="RefSeq" id="XP_010919970.1"/>
    </source>
</evidence>
<proteinExistence type="predicted"/>
<protein>
    <submittedName>
        <fullName evidence="2">Uncharacterized protein LOC105043941</fullName>
    </submittedName>
</protein>
<dbReference type="AlphaFoldDB" id="A0A6I9R3N7"/>
<gene>
    <name evidence="2" type="primary">LOC105043941</name>
</gene>
<dbReference type="FunCoup" id="A0A6I9R3N7">
    <property type="interactions" value="1956"/>
</dbReference>
<accession>A0A6I9R3N7</accession>
<dbReference type="PANTHER" id="PTHR35998">
    <property type="entry name" value="OS02G0127900 PROTEIN"/>
    <property type="match status" value="1"/>
</dbReference>
<dbReference type="InParanoid" id="A0A6I9R3N7"/>
<evidence type="ECO:0000313" key="1">
    <source>
        <dbReference type="Proteomes" id="UP000504607"/>
    </source>
</evidence>
<dbReference type="KEGG" id="egu:105043941"/>
<organism evidence="1 2">
    <name type="scientific">Elaeis guineensis var. tenera</name>
    <name type="common">Oil palm</name>
    <dbReference type="NCBI Taxonomy" id="51953"/>
    <lineage>
        <taxon>Eukaryota</taxon>
        <taxon>Viridiplantae</taxon>
        <taxon>Streptophyta</taxon>
        <taxon>Embryophyta</taxon>
        <taxon>Tracheophyta</taxon>
        <taxon>Spermatophyta</taxon>
        <taxon>Magnoliopsida</taxon>
        <taxon>Liliopsida</taxon>
        <taxon>Arecaceae</taxon>
        <taxon>Arecoideae</taxon>
        <taxon>Cocoseae</taxon>
        <taxon>Elaeidinae</taxon>
        <taxon>Elaeis</taxon>
    </lineage>
</organism>
<dbReference type="Proteomes" id="UP000504607">
    <property type="component" value="Chromosome 4"/>
</dbReference>
<name>A0A6I9R3N7_ELAGV</name>
<dbReference type="PANTHER" id="PTHR35998:SF1">
    <property type="entry name" value="OS02G0127900 PROTEIN"/>
    <property type="match status" value="1"/>
</dbReference>
<sequence>MVLWEITLGTAYFLGLRRTYKLALRIQRRIVGPNHPEIRQFLHRRTRSVFDVAVRVHESIQQRDIEVGRNFGNWILRWLDHVKPSALIRSQPASLPTCSNHIPKHGASSGQTFRYQRPIFQTKYQEGKVRSFFAPWNIHLRSFPTIAMMMQPLRPAGMNGQYRYASHYMPSLSALDYRIDRVQSIFRKDIALWMLRN</sequence>
<dbReference type="OrthoDB" id="2018352at2759"/>
<reference evidence="2" key="1">
    <citation type="submission" date="2025-08" db="UniProtKB">
        <authorList>
            <consortium name="RefSeq"/>
        </authorList>
    </citation>
    <scope>IDENTIFICATION</scope>
</reference>
<dbReference type="RefSeq" id="XP_010919970.1">
    <property type="nucleotide sequence ID" value="XM_010921668.3"/>
</dbReference>